<dbReference type="InterPro" id="IPR050266">
    <property type="entry name" value="AB_hydrolase_sf"/>
</dbReference>
<dbReference type="SUPFAM" id="SSF53474">
    <property type="entry name" value="alpha/beta-Hydrolases"/>
    <property type="match status" value="1"/>
</dbReference>
<name>A0ABV7XG47_9SPHN</name>
<protein>
    <submittedName>
        <fullName evidence="3">Alpha/beta fold hydrolase</fullName>
    </submittedName>
</protein>
<feature type="domain" description="AB hydrolase-1" evidence="2">
    <location>
        <begin position="65"/>
        <end position="182"/>
    </location>
</feature>
<keyword evidence="1" id="KW-0732">Signal</keyword>
<organism evidence="3 4">
    <name type="scientific">Sphingoaurantiacus capsulatus</name>
    <dbReference type="NCBI Taxonomy" id="1771310"/>
    <lineage>
        <taxon>Bacteria</taxon>
        <taxon>Pseudomonadati</taxon>
        <taxon>Pseudomonadota</taxon>
        <taxon>Alphaproteobacteria</taxon>
        <taxon>Sphingomonadales</taxon>
        <taxon>Sphingosinicellaceae</taxon>
        <taxon>Sphingoaurantiacus</taxon>
    </lineage>
</organism>
<evidence type="ECO:0000313" key="3">
    <source>
        <dbReference type="EMBL" id="MFC3714264.1"/>
    </source>
</evidence>
<dbReference type="InterPro" id="IPR029058">
    <property type="entry name" value="AB_hydrolase_fold"/>
</dbReference>
<proteinExistence type="predicted"/>
<dbReference type="GO" id="GO:0016787">
    <property type="term" value="F:hydrolase activity"/>
    <property type="evidence" value="ECO:0007669"/>
    <property type="project" value="UniProtKB-KW"/>
</dbReference>
<dbReference type="EMBL" id="JBHRXV010000013">
    <property type="protein sequence ID" value="MFC3714264.1"/>
    <property type="molecule type" value="Genomic_DNA"/>
</dbReference>
<gene>
    <name evidence="3" type="ORF">ACFOMD_16975</name>
</gene>
<sequence>MTKRFSLFALGRRTRAALAAGAALLLAGAGVTALRAGDGAMPTPGRFVAVGDDALYLDCRGAGSPTIVLEAGATGFAETWAWVQKDLARDHRVCAYDRAGMGRSPGGATAFHPAESADRLDVLLKNAREPGPYLMVGHSLGGALALVYAARHPENTRAVVMVDPPHPDLLSRIPRAAADDYVDFAAKLRLASRLAPLGVMHAVRPFSGPAATLPEEARHAAAIVEVSPDHLRRSYRELAAWPEVETAFRDAMRDNRRPLMVIAAGTPTDGRTPEFLQSMQDMQREIAGGGGFAIVPRADHYSIILDPKSAATVAHAVRVLGVKS</sequence>
<dbReference type="Gene3D" id="3.40.50.1820">
    <property type="entry name" value="alpha/beta hydrolase"/>
    <property type="match status" value="1"/>
</dbReference>
<comment type="caution">
    <text evidence="3">The sequence shown here is derived from an EMBL/GenBank/DDBJ whole genome shotgun (WGS) entry which is preliminary data.</text>
</comment>
<dbReference type="Pfam" id="PF00561">
    <property type="entry name" value="Abhydrolase_1"/>
    <property type="match status" value="1"/>
</dbReference>
<keyword evidence="4" id="KW-1185">Reference proteome</keyword>
<evidence type="ECO:0000259" key="2">
    <source>
        <dbReference type="Pfam" id="PF00561"/>
    </source>
</evidence>
<keyword evidence="3" id="KW-0378">Hydrolase</keyword>
<dbReference type="RefSeq" id="WP_380863586.1">
    <property type="nucleotide sequence ID" value="NZ_JBHRXV010000013.1"/>
</dbReference>
<evidence type="ECO:0000313" key="4">
    <source>
        <dbReference type="Proteomes" id="UP001595615"/>
    </source>
</evidence>
<dbReference type="PANTHER" id="PTHR43798">
    <property type="entry name" value="MONOACYLGLYCEROL LIPASE"/>
    <property type="match status" value="1"/>
</dbReference>
<dbReference type="PRINTS" id="PR00111">
    <property type="entry name" value="ABHYDROLASE"/>
</dbReference>
<reference evidence="4" key="1">
    <citation type="journal article" date="2019" name="Int. J. Syst. Evol. Microbiol.">
        <title>The Global Catalogue of Microorganisms (GCM) 10K type strain sequencing project: providing services to taxonomists for standard genome sequencing and annotation.</title>
        <authorList>
            <consortium name="The Broad Institute Genomics Platform"/>
            <consortium name="The Broad Institute Genome Sequencing Center for Infectious Disease"/>
            <person name="Wu L."/>
            <person name="Ma J."/>
        </authorList>
    </citation>
    <scope>NUCLEOTIDE SEQUENCE [LARGE SCALE GENOMIC DNA]</scope>
    <source>
        <strain evidence="4">KCTC 42644</strain>
    </source>
</reference>
<dbReference type="InterPro" id="IPR000073">
    <property type="entry name" value="AB_hydrolase_1"/>
</dbReference>
<accession>A0ABV7XG47</accession>
<dbReference type="PANTHER" id="PTHR43798:SF5">
    <property type="entry name" value="MONOACYLGLYCEROL LIPASE ABHD6"/>
    <property type="match status" value="1"/>
</dbReference>
<dbReference type="Proteomes" id="UP001595615">
    <property type="component" value="Unassembled WGS sequence"/>
</dbReference>
<feature type="chain" id="PRO_5046712894" evidence="1">
    <location>
        <begin position="20"/>
        <end position="324"/>
    </location>
</feature>
<feature type="signal peptide" evidence="1">
    <location>
        <begin position="1"/>
        <end position="19"/>
    </location>
</feature>
<evidence type="ECO:0000256" key="1">
    <source>
        <dbReference type="SAM" id="SignalP"/>
    </source>
</evidence>